<protein>
    <submittedName>
        <fullName evidence="2">DUF2270 domain-containing protein</fullName>
    </submittedName>
</protein>
<evidence type="ECO:0000256" key="1">
    <source>
        <dbReference type="SAM" id="Phobius"/>
    </source>
</evidence>
<evidence type="ECO:0000313" key="2">
    <source>
        <dbReference type="EMBL" id="XBV84425.1"/>
    </source>
</evidence>
<organism evidence="2">
    <name type="scientific">Deinococcus sonorensis KR-87</name>
    <dbReference type="NCBI Taxonomy" id="694439"/>
    <lineage>
        <taxon>Bacteria</taxon>
        <taxon>Thermotogati</taxon>
        <taxon>Deinococcota</taxon>
        <taxon>Deinococci</taxon>
        <taxon>Deinococcales</taxon>
        <taxon>Deinococcaceae</taxon>
        <taxon>Deinococcus</taxon>
    </lineage>
</organism>
<feature type="transmembrane region" description="Helical" evidence="1">
    <location>
        <begin position="148"/>
        <end position="166"/>
    </location>
</feature>
<dbReference type="Pfam" id="PF10028">
    <property type="entry name" value="DUF2270"/>
    <property type="match status" value="1"/>
</dbReference>
<reference evidence="2" key="1">
    <citation type="submission" date="2024-06" db="EMBL/GenBank/DDBJ databases">
        <title>Draft Genome Sequence of Deinococcus sonorensis Type Strain KR-87, a Biofilm Producing Representative of the Genus Deinococcus.</title>
        <authorList>
            <person name="Boren L.S."/>
            <person name="Grosso R.A."/>
            <person name="Hugenberg-Cox A.N."/>
            <person name="Hill J.T.E."/>
            <person name="Albert C.M."/>
            <person name="Tuohy J.M."/>
        </authorList>
    </citation>
    <scope>NUCLEOTIDE SEQUENCE</scope>
    <source>
        <strain evidence="2">KR-87</strain>
    </source>
</reference>
<accession>A0AAU7U7U2</accession>
<keyword evidence="1" id="KW-1133">Transmembrane helix</keyword>
<dbReference type="EMBL" id="CP158299">
    <property type="protein sequence ID" value="XBV84425.1"/>
    <property type="molecule type" value="Genomic_DNA"/>
</dbReference>
<sequence>MTGAAVQKAMTEASYSTNTANALIHLYRAEVGKTTAYRQRLDMTTNWAIVTTAGLASFALGDNSNSHATFLFAMFMDYFFLHLEARRFRIFEISHHRVRLMERFFYPAMLGDRVDPGWHQLLLAELGRPRSPMSRWDSLGWRLRRNYLWIYAAVLMAWLAKLDIVRSKDVSFSPRTLVDMASIGNLPGWLIFGAVGVFYGYLIRLAVNATRDYPMEEG</sequence>
<feature type="transmembrane region" description="Helical" evidence="1">
    <location>
        <begin position="186"/>
        <end position="207"/>
    </location>
</feature>
<name>A0AAU7U7U2_9DEIO</name>
<dbReference type="RefSeq" id="WP_350242462.1">
    <property type="nucleotide sequence ID" value="NZ_CP158299.1"/>
</dbReference>
<dbReference type="KEGG" id="dsc:ABOD76_13345"/>
<dbReference type="AlphaFoldDB" id="A0AAU7U7U2"/>
<proteinExistence type="predicted"/>
<keyword evidence="1" id="KW-0812">Transmembrane</keyword>
<gene>
    <name evidence="2" type="ORF">ABOD76_13345</name>
</gene>
<keyword evidence="1" id="KW-0472">Membrane</keyword>
<dbReference type="PIRSF" id="PIRSF015000">
    <property type="entry name" value="UCP01500"/>
    <property type="match status" value="1"/>
</dbReference>
<dbReference type="InterPro" id="IPR014470">
    <property type="entry name" value="UCP01500"/>
</dbReference>